<comment type="caution">
    <text evidence="10">Lacks conserved residue(s) required for the propagation of feature annotation.</text>
</comment>
<dbReference type="GO" id="GO:0071555">
    <property type="term" value="P:cell wall organization"/>
    <property type="evidence" value="ECO:0007669"/>
    <property type="project" value="UniProtKB-KW"/>
</dbReference>
<feature type="binding site" evidence="10">
    <location>
        <position position="286"/>
    </location>
    <ligand>
        <name>UDP-N-acetyl-alpha-D-glucosamine</name>
        <dbReference type="ChEBI" id="CHEBI:57705"/>
    </ligand>
</feature>
<dbReference type="InterPro" id="IPR004276">
    <property type="entry name" value="GlycoTrans_28_N"/>
</dbReference>
<comment type="similarity">
    <text evidence="10">Belongs to the glycosyltransferase 28 family. MurG subfamily.</text>
</comment>
<dbReference type="SUPFAM" id="SSF53756">
    <property type="entry name" value="UDP-Glycosyltransferase/glycogen phosphorylase"/>
    <property type="match status" value="1"/>
</dbReference>
<evidence type="ECO:0000256" key="10">
    <source>
        <dbReference type="HAMAP-Rule" id="MF_00033"/>
    </source>
</evidence>
<keyword evidence="8 10" id="KW-0131">Cell cycle</keyword>
<evidence type="ECO:0000256" key="2">
    <source>
        <dbReference type="ARBA" id="ARBA00022618"/>
    </source>
</evidence>
<dbReference type="NCBIfam" id="TIGR01133">
    <property type="entry name" value="murG"/>
    <property type="match status" value="1"/>
</dbReference>
<evidence type="ECO:0000259" key="11">
    <source>
        <dbReference type="Pfam" id="PF03033"/>
    </source>
</evidence>
<feature type="binding site" evidence="10">
    <location>
        <position position="242"/>
    </location>
    <ligand>
        <name>UDP-N-acetyl-alpha-D-glucosamine</name>
        <dbReference type="ChEBI" id="CHEBI:57705"/>
    </ligand>
</feature>
<sequence length="354" mass="36524">MAPTIVIAAGGTAGHVVPALAVADALRAEAGAHVVFVGGERAERTLVPEAGYELRPIAVEGLSRSNPLKAARGLLRAAAALGTARRILRDVRPDAVLGGGGYVAGPVGAAAVAGRIPLVLTEADSHLGLTNRLLAPFARRVCLAFPLAGREGERYRVTGRPVPAVQADRAAARERFGLPAEATCVLVFGGSLGARSINEAAVAALRDRPYRVLHACGVRDHDALRARLGDPPPPGYDLRSYITPFGDALAAADLCVARSGGSVFEIAAHGLPAILVPYPHAAADHQTSNARWMTDAGAAVVVRDDELTPERLAREVDALLADRGRLAAMAAASAALARPDAARDIAREVLGAVA</sequence>
<proteinExistence type="inferred from homology"/>
<evidence type="ECO:0000256" key="3">
    <source>
        <dbReference type="ARBA" id="ARBA00022676"/>
    </source>
</evidence>
<evidence type="ECO:0000256" key="4">
    <source>
        <dbReference type="ARBA" id="ARBA00022679"/>
    </source>
</evidence>
<feature type="binding site" evidence="10">
    <location>
        <position position="191"/>
    </location>
    <ligand>
        <name>UDP-N-acetyl-alpha-D-glucosamine</name>
        <dbReference type="ChEBI" id="CHEBI:57705"/>
    </ligand>
</feature>
<accession>A0A5B8U687</accession>
<evidence type="ECO:0000256" key="9">
    <source>
        <dbReference type="ARBA" id="ARBA00023316"/>
    </source>
</evidence>
<keyword evidence="9 10" id="KW-0961">Cell wall biogenesis/degradation</keyword>
<dbReference type="CDD" id="cd03785">
    <property type="entry name" value="GT28_MurG"/>
    <property type="match status" value="1"/>
</dbReference>
<dbReference type="GO" id="GO:0050511">
    <property type="term" value="F:undecaprenyldiphospho-muramoylpentapeptide beta-N-acetylglucosaminyltransferase activity"/>
    <property type="evidence" value="ECO:0007669"/>
    <property type="project" value="UniProtKB-UniRule"/>
</dbReference>
<evidence type="ECO:0000259" key="12">
    <source>
        <dbReference type="Pfam" id="PF04101"/>
    </source>
</evidence>
<dbReference type="Gene3D" id="3.40.50.2000">
    <property type="entry name" value="Glycogen Phosphorylase B"/>
    <property type="match status" value="2"/>
</dbReference>
<organism evidence="13 14">
    <name type="scientific">Baekduia soli</name>
    <dbReference type="NCBI Taxonomy" id="496014"/>
    <lineage>
        <taxon>Bacteria</taxon>
        <taxon>Bacillati</taxon>
        <taxon>Actinomycetota</taxon>
        <taxon>Thermoleophilia</taxon>
        <taxon>Solirubrobacterales</taxon>
        <taxon>Baekduiaceae</taxon>
        <taxon>Baekduia</taxon>
    </lineage>
</organism>
<comment type="subcellular location">
    <subcellularLocation>
        <location evidence="10">Cell membrane</location>
        <topology evidence="10">Peripheral membrane protein</topology>
        <orientation evidence="10">Cytoplasmic side</orientation>
    </subcellularLocation>
</comment>
<evidence type="ECO:0000256" key="6">
    <source>
        <dbReference type="ARBA" id="ARBA00022984"/>
    </source>
</evidence>
<evidence type="ECO:0000313" key="13">
    <source>
        <dbReference type="EMBL" id="QEC48606.1"/>
    </source>
</evidence>
<keyword evidence="1 10" id="KW-1003">Cell membrane</keyword>
<protein>
    <recommendedName>
        <fullName evidence="10">UDP-N-acetylglucosamine--N-acetylmuramyl-(pentapeptide) pyrophosphoryl-undecaprenol N-acetylglucosamine transferase</fullName>
        <ecNumber evidence="10">2.4.1.227</ecNumber>
    </recommendedName>
    <alternativeName>
        <fullName evidence="10">Undecaprenyl-PP-MurNAc-pentapeptide-UDPGlcNAc GlcNAc transferase</fullName>
    </alternativeName>
</protein>
<dbReference type="EC" id="2.4.1.227" evidence="10"/>
<dbReference type="AlphaFoldDB" id="A0A5B8U687"/>
<dbReference type="GO" id="GO:0051301">
    <property type="term" value="P:cell division"/>
    <property type="evidence" value="ECO:0007669"/>
    <property type="project" value="UniProtKB-KW"/>
</dbReference>
<dbReference type="Proteomes" id="UP000321805">
    <property type="component" value="Chromosome"/>
</dbReference>
<evidence type="ECO:0000256" key="5">
    <source>
        <dbReference type="ARBA" id="ARBA00022960"/>
    </source>
</evidence>
<feature type="domain" description="Glycosyltransferase family 28 N-terminal" evidence="11">
    <location>
        <begin position="5"/>
        <end position="141"/>
    </location>
</feature>
<dbReference type="Pfam" id="PF04101">
    <property type="entry name" value="Glyco_tran_28_C"/>
    <property type="match status" value="1"/>
</dbReference>
<comment type="catalytic activity">
    <reaction evidence="10">
        <text>di-trans,octa-cis-undecaprenyl diphospho-N-acetyl-alpha-D-muramoyl-L-alanyl-D-glutamyl-meso-2,6-diaminopimeloyl-D-alanyl-D-alanine + UDP-N-acetyl-alpha-D-glucosamine = di-trans,octa-cis-undecaprenyl diphospho-[N-acetyl-alpha-D-glucosaminyl-(1-&gt;4)]-N-acetyl-alpha-D-muramoyl-L-alanyl-D-glutamyl-meso-2,6-diaminopimeloyl-D-alanyl-D-alanine + UDP + H(+)</text>
        <dbReference type="Rhea" id="RHEA:31227"/>
        <dbReference type="ChEBI" id="CHEBI:15378"/>
        <dbReference type="ChEBI" id="CHEBI:57705"/>
        <dbReference type="ChEBI" id="CHEBI:58223"/>
        <dbReference type="ChEBI" id="CHEBI:61387"/>
        <dbReference type="ChEBI" id="CHEBI:61388"/>
        <dbReference type="EC" id="2.4.1.227"/>
    </reaction>
</comment>
<dbReference type="EMBL" id="CP042430">
    <property type="protein sequence ID" value="QEC48606.1"/>
    <property type="molecule type" value="Genomic_DNA"/>
</dbReference>
<dbReference type="PANTHER" id="PTHR21015">
    <property type="entry name" value="UDP-N-ACETYLGLUCOSAMINE--N-ACETYLMURAMYL-(PENTAPEPTIDE) PYROPHOSPHORYL-UNDECAPRENOL N-ACETYLGLUCOSAMINE TRANSFERASE 1"/>
    <property type="match status" value="1"/>
</dbReference>
<keyword evidence="5 10" id="KW-0133">Cell shape</keyword>
<gene>
    <name evidence="10 13" type="primary">murG</name>
    <name evidence="13" type="ORF">FSW04_14175</name>
</gene>
<dbReference type="InterPro" id="IPR007235">
    <property type="entry name" value="Glyco_trans_28_C"/>
</dbReference>
<dbReference type="GO" id="GO:0009252">
    <property type="term" value="P:peptidoglycan biosynthetic process"/>
    <property type="evidence" value="ECO:0007669"/>
    <property type="project" value="UniProtKB-UniRule"/>
</dbReference>
<dbReference type="GO" id="GO:0008360">
    <property type="term" value="P:regulation of cell shape"/>
    <property type="evidence" value="ECO:0007669"/>
    <property type="project" value="UniProtKB-KW"/>
</dbReference>
<dbReference type="OrthoDB" id="9808936at2"/>
<dbReference type="Pfam" id="PF03033">
    <property type="entry name" value="Glyco_transf_28"/>
    <property type="match status" value="1"/>
</dbReference>
<dbReference type="InterPro" id="IPR006009">
    <property type="entry name" value="GlcNAc_MurG"/>
</dbReference>
<keyword evidence="3 10" id="KW-0328">Glycosyltransferase</keyword>
<feature type="domain" description="Glycosyl transferase family 28 C-terminal" evidence="12">
    <location>
        <begin position="185"/>
        <end position="343"/>
    </location>
</feature>
<feature type="binding site" evidence="10">
    <location>
        <begin position="12"/>
        <end position="14"/>
    </location>
    <ligand>
        <name>UDP-N-acetyl-alpha-D-glucosamine</name>
        <dbReference type="ChEBI" id="CHEBI:57705"/>
    </ligand>
</feature>
<keyword evidence="7 10" id="KW-0472">Membrane</keyword>
<dbReference type="HAMAP" id="MF_00033">
    <property type="entry name" value="MurG"/>
    <property type="match status" value="1"/>
</dbReference>
<keyword evidence="2 10" id="KW-0132">Cell division</keyword>
<dbReference type="GO" id="GO:0051991">
    <property type="term" value="F:UDP-N-acetyl-D-glucosamine:N-acetylmuramoyl-L-alanyl-D-glutamyl-meso-2,6-diaminopimelyl-D-alanyl-D-alanine-diphosphoundecaprenol 4-beta-N-acetylglucosaminlytransferase activity"/>
    <property type="evidence" value="ECO:0007669"/>
    <property type="project" value="RHEA"/>
</dbReference>
<dbReference type="GO" id="GO:0005975">
    <property type="term" value="P:carbohydrate metabolic process"/>
    <property type="evidence" value="ECO:0007669"/>
    <property type="project" value="InterPro"/>
</dbReference>
<dbReference type="PANTHER" id="PTHR21015:SF22">
    <property type="entry name" value="GLYCOSYLTRANSFERASE"/>
    <property type="match status" value="1"/>
</dbReference>
<dbReference type="GO" id="GO:0005886">
    <property type="term" value="C:plasma membrane"/>
    <property type="evidence" value="ECO:0007669"/>
    <property type="project" value="UniProtKB-SubCell"/>
</dbReference>
<keyword evidence="14" id="KW-1185">Reference proteome</keyword>
<reference evidence="13 14" key="1">
    <citation type="journal article" date="2018" name="J. Microbiol.">
        <title>Baekduia soli gen. nov., sp. nov., a novel bacterium isolated from the soil of Baekdu Mountain and proposal of a novel family name, Baekduiaceae fam. nov.</title>
        <authorList>
            <person name="An D.S."/>
            <person name="Siddiqi M.Z."/>
            <person name="Kim K.H."/>
            <person name="Yu H.S."/>
            <person name="Im W.T."/>
        </authorList>
    </citation>
    <scope>NUCLEOTIDE SEQUENCE [LARGE SCALE GENOMIC DNA]</scope>
    <source>
        <strain evidence="13 14">BR7-21</strain>
    </source>
</reference>
<dbReference type="KEGG" id="bsol:FSW04_14175"/>
<evidence type="ECO:0000256" key="8">
    <source>
        <dbReference type="ARBA" id="ARBA00023306"/>
    </source>
</evidence>
<name>A0A5B8U687_9ACTN</name>
<keyword evidence="4 10" id="KW-0808">Transferase</keyword>
<keyword evidence="6 10" id="KW-0573">Peptidoglycan synthesis</keyword>
<dbReference type="UniPathway" id="UPA00219"/>
<evidence type="ECO:0000256" key="7">
    <source>
        <dbReference type="ARBA" id="ARBA00023136"/>
    </source>
</evidence>
<comment type="pathway">
    <text evidence="10">Cell wall biogenesis; peptidoglycan biosynthesis.</text>
</comment>
<evidence type="ECO:0000256" key="1">
    <source>
        <dbReference type="ARBA" id="ARBA00022475"/>
    </source>
</evidence>
<comment type="function">
    <text evidence="10">Cell wall formation. Catalyzes the transfer of a GlcNAc subunit on undecaprenyl-pyrophosphoryl-MurNAc-pentapeptide (lipid intermediate I) to form undecaprenyl-pyrophosphoryl-MurNAc-(pentapeptide)GlcNAc (lipid intermediate II).</text>
</comment>
<evidence type="ECO:0000313" key="14">
    <source>
        <dbReference type="Proteomes" id="UP000321805"/>
    </source>
</evidence>